<protein>
    <submittedName>
        <fullName evidence="1">Uncharacterized protein</fullName>
    </submittedName>
</protein>
<accession>A0AAD5W084</accession>
<sequence length="284" mass="31314">MSSSSSLSSLRLESISSHDYLNKTIQSNYPNLSSPKIPDSLPEAELKHRYDFAHFTPFSTSITILHGTQPLYTLSSDFTSLNHRSQPHVFLRPSNDLQFDSRGEHSGPCVIFHPKSFRSNIIEIQLPSPMRGGNGRMISTLKIALNDFLRTRAIGGIGPVMEVTVKVPSLIGLPEGSTLLWLLAPDRKSMTLYSAASWGSGAGSNLLAKAFFSQSAPSHIAKLTAIEIIPNASELLLIYTLISASIIESRLTQQSHKAEQLCIFSELKTLEWLALPFQFMICVL</sequence>
<gene>
    <name evidence="1" type="ORF">NP233_g4910</name>
</gene>
<comment type="caution">
    <text evidence="1">The sequence shown here is derived from an EMBL/GenBank/DDBJ whole genome shotgun (WGS) entry which is preliminary data.</text>
</comment>
<keyword evidence="2" id="KW-1185">Reference proteome</keyword>
<evidence type="ECO:0000313" key="2">
    <source>
        <dbReference type="Proteomes" id="UP001213000"/>
    </source>
</evidence>
<organism evidence="1 2">
    <name type="scientific">Leucocoprinus birnbaumii</name>
    <dbReference type="NCBI Taxonomy" id="56174"/>
    <lineage>
        <taxon>Eukaryota</taxon>
        <taxon>Fungi</taxon>
        <taxon>Dikarya</taxon>
        <taxon>Basidiomycota</taxon>
        <taxon>Agaricomycotina</taxon>
        <taxon>Agaricomycetes</taxon>
        <taxon>Agaricomycetidae</taxon>
        <taxon>Agaricales</taxon>
        <taxon>Agaricineae</taxon>
        <taxon>Agaricaceae</taxon>
        <taxon>Leucocoprinus</taxon>
    </lineage>
</organism>
<reference evidence="1" key="1">
    <citation type="submission" date="2022-07" db="EMBL/GenBank/DDBJ databases">
        <title>Genome Sequence of Leucocoprinus birnbaumii.</title>
        <authorList>
            <person name="Buettner E."/>
        </authorList>
    </citation>
    <scope>NUCLEOTIDE SEQUENCE</scope>
    <source>
        <strain evidence="1">VT141</strain>
    </source>
</reference>
<dbReference type="Proteomes" id="UP001213000">
    <property type="component" value="Unassembled WGS sequence"/>
</dbReference>
<name>A0AAD5W084_9AGAR</name>
<proteinExistence type="predicted"/>
<dbReference type="AlphaFoldDB" id="A0AAD5W084"/>
<dbReference type="EMBL" id="JANIEX010000277">
    <property type="protein sequence ID" value="KAJ3569643.1"/>
    <property type="molecule type" value="Genomic_DNA"/>
</dbReference>
<evidence type="ECO:0000313" key="1">
    <source>
        <dbReference type="EMBL" id="KAJ3569643.1"/>
    </source>
</evidence>